<gene>
    <name evidence="2" type="ORF">O3P69_014040</name>
</gene>
<name>A0AAW0SRT6_SCYPA</name>
<dbReference type="AlphaFoldDB" id="A0AAW0SRT6"/>
<keyword evidence="1" id="KW-0812">Transmembrane</keyword>
<feature type="transmembrane region" description="Helical" evidence="1">
    <location>
        <begin position="275"/>
        <end position="295"/>
    </location>
</feature>
<comment type="caution">
    <text evidence="2">The sequence shown here is derived from an EMBL/GenBank/DDBJ whole genome shotgun (WGS) entry which is preliminary data.</text>
</comment>
<keyword evidence="3" id="KW-1185">Reference proteome</keyword>
<keyword evidence="1" id="KW-1133">Transmembrane helix</keyword>
<dbReference type="Proteomes" id="UP001487740">
    <property type="component" value="Unassembled WGS sequence"/>
</dbReference>
<proteinExistence type="predicted"/>
<reference evidence="2 3" key="1">
    <citation type="submission" date="2023-03" db="EMBL/GenBank/DDBJ databases">
        <title>High-quality genome of Scylla paramamosain provides insights in environmental adaptation.</title>
        <authorList>
            <person name="Zhang L."/>
        </authorList>
    </citation>
    <scope>NUCLEOTIDE SEQUENCE [LARGE SCALE GENOMIC DNA]</scope>
    <source>
        <strain evidence="2">LZ_2023a</strain>
        <tissue evidence="2">Muscle</tissue>
    </source>
</reference>
<accession>A0AAW0SRT6</accession>
<evidence type="ECO:0000256" key="1">
    <source>
        <dbReference type="SAM" id="Phobius"/>
    </source>
</evidence>
<evidence type="ECO:0000313" key="2">
    <source>
        <dbReference type="EMBL" id="KAK8377813.1"/>
    </source>
</evidence>
<keyword evidence="1" id="KW-0472">Membrane</keyword>
<sequence length="366" mass="40751">MTGLIIKGGRSLTPHHTHLATRGAMRTLNVFLVVAVFLTALLVVQAMPTFSPETEPYAAAPGPQFSYIPGGYTRGYRPYYQSHHPHHHIRHYHPYRHLTSVYGFGFYRKLRGGDSFPLPPSPIPLQHRLLPPVTRRQKVILRTKVKLARHYSGDWTLTPGIAIEGQCRLAQDTCITRAAATYARTKVTGNTEKPEYQPLHFSRCSSEQTIKKTKPRMPCGMRLERDAPGITGVDATLRRGGPCADRLAIKEVTSFPAHQTQLLLSPQRNLPSLDIMRALTLLLVVVVALTALVVVQAMPEPVAAPHPEALADPAAAPDPSRRFGYGFGFGGYGGGHHHHHGHHGYYRPHYRPSYGHGGHYHHHHHH</sequence>
<protein>
    <submittedName>
        <fullName evidence="2">Uncharacterized protein</fullName>
    </submittedName>
</protein>
<organism evidence="2 3">
    <name type="scientific">Scylla paramamosain</name>
    <name type="common">Mud crab</name>
    <dbReference type="NCBI Taxonomy" id="85552"/>
    <lineage>
        <taxon>Eukaryota</taxon>
        <taxon>Metazoa</taxon>
        <taxon>Ecdysozoa</taxon>
        <taxon>Arthropoda</taxon>
        <taxon>Crustacea</taxon>
        <taxon>Multicrustacea</taxon>
        <taxon>Malacostraca</taxon>
        <taxon>Eumalacostraca</taxon>
        <taxon>Eucarida</taxon>
        <taxon>Decapoda</taxon>
        <taxon>Pleocyemata</taxon>
        <taxon>Brachyura</taxon>
        <taxon>Eubrachyura</taxon>
        <taxon>Portunoidea</taxon>
        <taxon>Portunidae</taxon>
        <taxon>Portuninae</taxon>
        <taxon>Scylla</taxon>
    </lineage>
</organism>
<evidence type="ECO:0000313" key="3">
    <source>
        <dbReference type="Proteomes" id="UP001487740"/>
    </source>
</evidence>
<feature type="transmembrane region" description="Helical" evidence="1">
    <location>
        <begin position="28"/>
        <end position="47"/>
    </location>
</feature>
<dbReference type="EMBL" id="JARAKH010000047">
    <property type="protein sequence ID" value="KAK8377813.1"/>
    <property type="molecule type" value="Genomic_DNA"/>
</dbReference>